<gene>
    <name evidence="1" type="ORF">LBW59_16705</name>
</gene>
<dbReference type="Proteomes" id="UP001144050">
    <property type="component" value="Unassembled WGS sequence"/>
</dbReference>
<organism evidence="1 2">
    <name type="scientific">Ralstonia solanacearum</name>
    <name type="common">Pseudomonas solanacearum</name>
    <dbReference type="NCBI Taxonomy" id="305"/>
    <lineage>
        <taxon>Bacteria</taxon>
        <taxon>Pseudomonadati</taxon>
        <taxon>Pseudomonadota</taxon>
        <taxon>Betaproteobacteria</taxon>
        <taxon>Burkholderiales</taxon>
        <taxon>Burkholderiaceae</taxon>
        <taxon>Ralstonia</taxon>
        <taxon>Ralstonia solanacearum species complex</taxon>
    </lineage>
</organism>
<dbReference type="EMBL" id="JAIVFG010000028">
    <property type="protein sequence ID" value="MDB0572403.1"/>
    <property type="molecule type" value="Genomic_DNA"/>
</dbReference>
<protein>
    <submittedName>
        <fullName evidence="1">Uncharacterized protein</fullName>
    </submittedName>
</protein>
<sequence length="73" mass="8536">MADQEKQVRGDQDAEFVELTPEGRWRCGWALLPQLEALRRPVTEEGRLEAFRREEAAIEEALRRQKLGEPLFL</sequence>
<name>A0AAW5ZQU3_RALSL</name>
<evidence type="ECO:0000313" key="2">
    <source>
        <dbReference type="Proteomes" id="UP001144050"/>
    </source>
</evidence>
<comment type="caution">
    <text evidence="1">The sequence shown here is derived from an EMBL/GenBank/DDBJ whole genome shotgun (WGS) entry which is preliminary data.</text>
</comment>
<proteinExistence type="predicted"/>
<accession>A0AAW5ZQU3</accession>
<evidence type="ECO:0000313" key="1">
    <source>
        <dbReference type="EMBL" id="MDB0572403.1"/>
    </source>
</evidence>
<dbReference type="RefSeq" id="WP_271656884.1">
    <property type="nucleotide sequence ID" value="NZ_JAIVFG010000028.1"/>
</dbReference>
<dbReference type="AlphaFoldDB" id="A0AAW5ZQU3"/>
<reference evidence="1" key="1">
    <citation type="submission" date="2021-09" db="EMBL/GenBank/DDBJ databases">
        <title>Genomic analysis of Ralstonia spp.</title>
        <authorList>
            <person name="Aburjaile F."/>
            <person name="Ariute J.C."/>
            <person name="Pais A.K.L."/>
            <person name="Albuquerque G.M.R."/>
            <person name="Silva A.M.F."/>
            <person name="Brenig B."/>
            <person name="Azevedo V."/>
            <person name="Matiuzzi M."/>
            <person name="Ramos R."/>
            <person name="Goes-Neto A."/>
            <person name="Soares S."/>
            <person name="Iseppon A.M.B."/>
            <person name="Souza E."/>
            <person name="Gama M."/>
        </authorList>
    </citation>
    <scope>NUCLEOTIDE SEQUENCE</scope>
    <source>
        <strain evidence="1">CCRMRs91</strain>
    </source>
</reference>